<evidence type="ECO:0000313" key="3">
    <source>
        <dbReference type="EMBL" id="ASD27496.1"/>
    </source>
</evidence>
<dbReference type="Pfam" id="PF16220">
    <property type="entry name" value="DUF4880"/>
    <property type="match status" value="1"/>
</dbReference>
<sequence length="99" mass="11227">MTQPKDSDHDDEPPFEPSDELNYEAYVWLVRMTSGEVSEEDMVKFLRWRDASDENLIAISKATILWNALGDLKPRESTSDDLDDSDQTPVSPGPNLTLQ</sequence>
<dbReference type="AlphaFoldDB" id="A0A1Z3LZE3"/>
<feature type="compositionally biased region" description="Polar residues" evidence="1">
    <location>
        <begin position="87"/>
        <end position="99"/>
    </location>
</feature>
<reference evidence="3 4" key="2">
    <citation type="submission" date="2017-06" db="EMBL/GenBank/DDBJ databases">
        <authorList>
            <person name="Kim H.J."/>
            <person name="Triplett B.A."/>
        </authorList>
    </citation>
    <scope>NUCLEOTIDE SEQUENCE [LARGE SCALE GENOMIC DNA]</scope>
    <source>
        <strain evidence="3 4">BZC3</strain>
    </source>
</reference>
<proteinExistence type="predicted"/>
<evidence type="ECO:0000256" key="1">
    <source>
        <dbReference type="SAM" id="MobiDB-lite"/>
    </source>
</evidence>
<organism evidence="3 4">
    <name type="scientific">Brevundimonas diminuta</name>
    <name type="common">Pseudomonas diminuta</name>
    <dbReference type="NCBI Taxonomy" id="293"/>
    <lineage>
        <taxon>Bacteria</taxon>
        <taxon>Pseudomonadati</taxon>
        <taxon>Pseudomonadota</taxon>
        <taxon>Alphaproteobacteria</taxon>
        <taxon>Caulobacterales</taxon>
        <taxon>Caulobacteraceae</taxon>
        <taxon>Brevundimonas</taxon>
    </lineage>
</organism>
<gene>
    <name evidence="3" type="ORF">CD943_11710</name>
</gene>
<reference evidence="3 4" key="1">
    <citation type="submission" date="2017-06" db="EMBL/GenBank/DDBJ databases">
        <title>Biodegradation of gentamicin by bacterial consortia AMQD4 in synthetic medium and raw gentamicin sewage.</title>
        <authorList>
            <person name="Chang H."/>
            <person name="Feng Y."/>
            <person name="Li Z."/>
            <person name="Xue J."/>
            <person name="Cheng D."/>
        </authorList>
    </citation>
    <scope>NUCLEOTIDE SEQUENCE [LARGE SCALE GENOMIC DNA]</scope>
    <source>
        <strain evidence="3 4">BZC3</strain>
    </source>
</reference>
<dbReference type="InterPro" id="IPR032623">
    <property type="entry name" value="FecR_N"/>
</dbReference>
<accession>A0A1Z3LZE3</accession>
<evidence type="ECO:0000259" key="2">
    <source>
        <dbReference type="Pfam" id="PF16220"/>
    </source>
</evidence>
<dbReference type="Proteomes" id="UP000197024">
    <property type="component" value="Chromosome"/>
</dbReference>
<dbReference type="EMBL" id="CP021995">
    <property type="protein sequence ID" value="ASD27496.1"/>
    <property type="molecule type" value="Genomic_DNA"/>
</dbReference>
<dbReference type="RefSeq" id="WP_088411136.1">
    <property type="nucleotide sequence ID" value="NZ_CP021995.1"/>
</dbReference>
<name>A0A1Z3LZE3_BREDI</name>
<evidence type="ECO:0000313" key="4">
    <source>
        <dbReference type="Proteomes" id="UP000197024"/>
    </source>
</evidence>
<protein>
    <recommendedName>
        <fullName evidence="2">FecR N-terminal domain-containing protein</fullName>
    </recommendedName>
</protein>
<feature type="region of interest" description="Disordered" evidence="1">
    <location>
        <begin position="73"/>
        <end position="99"/>
    </location>
</feature>
<feature type="domain" description="FecR N-terminal" evidence="2">
    <location>
        <begin position="24"/>
        <end position="55"/>
    </location>
</feature>